<feature type="transmembrane region" description="Helical" evidence="1">
    <location>
        <begin position="250"/>
        <end position="272"/>
    </location>
</feature>
<evidence type="ECO:0000256" key="1">
    <source>
        <dbReference type="SAM" id="Phobius"/>
    </source>
</evidence>
<accession>A0AAV7K854</accession>
<protein>
    <recommendedName>
        <fullName evidence="4">Odorant receptor</fullName>
    </recommendedName>
</protein>
<evidence type="ECO:0008006" key="4">
    <source>
        <dbReference type="Google" id="ProtNLM"/>
    </source>
</evidence>
<feature type="transmembrane region" description="Helical" evidence="1">
    <location>
        <begin position="194"/>
        <end position="213"/>
    </location>
</feature>
<feature type="transmembrane region" description="Helical" evidence="1">
    <location>
        <begin position="18"/>
        <end position="37"/>
    </location>
</feature>
<feature type="transmembrane region" description="Helical" evidence="1">
    <location>
        <begin position="320"/>
        <end position="343"/>
    </location>
</feature>
<sequence>MDLKNIPQITLSKNVDHFILAIYVLKSFLEIINIILLSKEAINWKNKCRSAKDLENLNGYKESMLHYVKYSLSALILSSEFLISITSLIPSIEYHMLENAANNYFSSIVPANCSMYNSQTMVCMVFLGPLCLSIEGLTAILISSILSMLVILSKFFTTAYLTSKIDIKSIKRSFEWIFWRNLIIFTLYSVELTYILGVVTAYLIIIYQILIPVRRSGRNLLKALVAKGNDIGISQRDQKYLKSRVRTYKWGFRITYIPAVFLLITLSMFTIFEKGIFKLFFMPCWANYFYSIQIPTNIQTIASLKDAITNVLRMAERLSLIGYIVLSILMNLVIQISYVIAYVKRNRMLGKHQYRFPGHVRKERR</sequence>
<name>A0AAV7K854_9METZ</name>
<keyword evidence="1" id="KW-1133">Transmembrane helix</keyword>
<dbReference type="AlphaFoldDB" id="A0AAV7K854"/>
<evidence type="ECO:0000313" key="2">
    <source>
        <dbReference type="EMBL" id="KAI6657403.1"/>
    </source>
</evidence>
<dbReference type="EMBL" id="JAKMXF010000111">
    <property type="protein sequence ID" value="KAI6657403.1"/>
    <property type="molecule type" value="Genomic_DNA"/>
</dbReference>
<dbReference type="Proteomes" id="UP001165289">
    <property type="component" value="Unassembled WGS sequence"/>
</dbReference>
<comment type="caution">
    <text evidence="2">The sequence shown here is derived from an EMBL/GenBank/DDBJ whole genome shotgun (WGS) entry which is preliminary data.</text>
</comment>
<reference evidence="2 3" key="1">
    <citation type="journal article" date="2023" name="BMC Biol.">
        <title>The compact genome of the sponge Oopsacas minuta (Hexactinellida) is lacking key metazoan core genes.</title>
        <authorList>
            <person name="Santini S."/>
            <person name="Schenkelaars Q."/>
            <person name="Jourda C."/>
            <person name="Duchesne M."/>
            <person name="Belahbib H."/>
            <person name="Rocher C."/>
            <person name="Selva M."/>
            <person name="Riesgo A."/>
            <person name="Vervoort M."/>
            <person name="Leys S.P."/>
            <person name="Kodjabachian L."/>
            <person name="Le Bivic A."/>
            <person name="Borchiellini C."/>
            <person name="Claverie J.M."/>
            <person name="Renard E."/>
        </authorList>
    </citation>
    <scope>NUCLEOTIDE SEQUENCE [LARGE SCALE GENOMIC DNA]</scope>
    <source>
        <strain evidence="2">SPO-2</strain>
    </source>
</reference>
<proteinExistence type="predicted"/>
<feature type="transmembrane region" description="Helical" evidence="1">
    <location>
        <begin position="124"/>
        <end position="152"/>
    </location>
</feature>
<organism evidence="2 3">
    <name type="scientific">Oopsacas minuta</name>
    <dbReference type="NCBI Taxonomy" id="111878"/>
    <lineage>
        <taxon>Eukaryota</taxon>
        <taxon>Metazoa</taxon>
        <taxon>Porifera</taxon>
        <taxon>Hexactinellida</taxon>
        <taxon>Hexasterophora</taxon>
        <taxon>Lyssacinosida</taxon>
        <taxon>Leucopsacidae</taxon>
        <taxon>Oopsacas</taxon>
    </lineage>
</organism>
<keyword evidence="1" id="KW-0472">Membrane</keyword>
<keyword evidence="1" id="KW-0812">Transmembrane</keyword>
<keyword evidence="3" id="KW-1185">Reference proteome</keyword>
<gene>
    <name evidence="2" type="ORF">LOD99_151</name>
</gene>
<evidence type="ECO:0000313" key="3">
    <source>
        <dbReference type="Proteomes" id="UP001165289"/>
    </source>
</evidence>